<dbReference type="AlphaFoldDB" id="A0A380P2T0"/>
<evidence type="ECO:0000313" key="2">
    <source>
        <dbReference type="Proteomes" id="UP000254621"/>
    </source>
</evidence>
<protein>
    <submittedName>
        <fullName evidence="1">Uncharacterized protein</fullName>
    </submittedName>
</protein>
<name>A0A380P2T0_WEIVI</name>
<reference evidence="1 2" key="1">
    <citation type="submission" date="2018-06" db="EMBL/GenBank/DDBJ databases">
        <authorList>
            <consortium name="Pathogen Informatics"/>
            <person name="Doyle S."/>
        </authorList>
    </citation>
    <scope>NUCLEOTIDE SEQUENCE [LARGE SCALE GENOMIC DNA]</scope>
    <source>
        <strain evidence="1 2">NCTC13645</strain>
    </source>
</reference>
<evidence type="ECO:0000313" key="1">
    <source>
        <dbReference type="EMBL" id="SUP59519.1"/>
    </source>
</evidence>
<organism evidence="1 2">
    <name type="scientific">Weissella viridescens</name>
    <name type="common">Lactobacillus viridescens</name>
    <dbReference type="NCBI Taxonomy" id="1629"/>
    <lineage>
        <taxon>Bacteria</taxon>
        <taxon>Bacillati</taxon>
        <taxon>Bacillota</taxon>
        <taxon>Bacilli</taxon>
        <taxon>Lactobacillales</taxon>
        <taxon>Lactobacillaceae</taxon>
        <taxon>Weissella</taxon>
    </lineage>
</organism>
<dbReference type="Proteomes" id="UP000254621">
    <property type="component" value="Unassembled WGS sequence"/>
</dbReference>
<proteinExistence type="predicted"/>
<sequence>MAKNKNKNGQSGAGRFFALVGLGMAAFNLLQALKDYRKK</sequence>
<gene>
    <name evidence="1" type="ORF">NCTC13645_01777</name>
</gene>
<accession>A0A380P2T0</accession>
<dbReference type="EMBL" id="UHIV01000004">
    <property type="protein sequence ID" value="SUP59519.1"/>
    <property type="molecule type" value="Genomic_DNA"/>
</dbReference>